<dbReference type="EMBL" id="BMAU01021376">
    <property type="protein sequence ID" value="GFY26695.1"/>
    <property type="molecule type" value="Genomic_DNA"/>
</dbReference>
<evidence type="ECO:0000313" key="1">
    <source>
        <dbReference type="EMBL" id="GFY26695.1"/>
    </source>
</evidence>
<comment type="caution">
    <text evidence="1">The sequence shown here is derived from an EMBL/GenBank/DDBJ whole genome shotgun (WGS) entry which is preliminary data.</text>
</comment>
<organism evidence="1 2">
    <name type="scientific">Trichonephila clavipes</name>
    <name type="common">Golden silk orbweaver</name>
    <name type="synonym">Nephila clavipes</name>
    <dbReference type="NCBI Taxonomy" id="2585209"/>
    <lineage>
        <taxon>Eukaryota</taxon>
        <taxon>Metazoa</taxon>
        <taxon>Ecdysozoa</taxon>
        <taxon>Arthropoda</taxon>
        <taxon>Chelicerata</taxon>
        <taxon>Arachnida</taxon>
        <taxon>Araneae</taxon>
        <taxon>Araneomorphae</taxon>
        <taxon>Entelegynae</taxon>
        <taxon>Araneoidea</taxon>
        <taxon>Nephilidae</taxon>
        <taxon>Trichonephila</taxon>
    </lineage>
</organism>
<proteinExistence type="predicted"/>
<dbReference type="GO" id="GO:0003676">
    <property type="term" value="F:nucleic acid binding"/>
    <property type="evidence" value="ECO:0007669"/>
    <property type="project" value="InterPro"/>
</dbReference>
<name>A0A8X6W279_TRICX</name>
<keyword evidence="2" id="KW-1185">Reference proteome</keyword>
<dbReference type="Proteomes" id="UP000887159">
    <property type="component" value="Unassembled WGS sequence"/>
</dbReference>
<accession>A0A8X6W279</accession>
<evidence type="ECO:0000313" key="2">
    <source>
        <dbReference type="Proteomes" id="UP000887159"/>
    </source>
</evidence>
<gene>
    <name evidence="1" type="primary">NCL1_29648</name>
    <name evidence="1" type="ORF">TNCV_2880231</name>
</gene>
<dbReference type="Gene3D" id="3.30.420.10">
    <property type="entry name" value="Ribonuclease H-like superfamily/Ribonuclease H"/>
    <property type="match status" value="1"/>
</dbReference>
<sequence>MVSQDSLRTVTILPWPALSPDLSPIEHIWDPLGWRVGHTMSLNELEASEQQILNEMSQDIIQNLYASMPDIIASCICTRGGSTGY</sequence>
<reference evidence="1" key="1">
    <citation type="submission" date="2020-08" db="EMBL/GenBank/DDBJ databases">
        <title>Multicomponent nature underlies the extraordinary mechanical properties of spider dragline silk.</title>
        <authorList>
            <person name="Kono N."/>
            <person name="Nakamura H."/>
            <person name="Mori M."/>
            <person name="Yoshida Y."/>
            <person name="Ohtoshi R."/>
            <person name="Malay A.D."/>
            <person name="Moran D.A.P."/>
            <person name="Tomita M."/>
            <person name="Numata K."/>
            <person name="Arakawa K."/>
        </authorList>
    </citation>
    <scope>NUCLEOTIDE SEQUENCE</scope>
</reference>
<protein>
    <submittedName>
        <fullName evidence="1">Transposable element Tcb1 transposase</fullName>
    </submittedName>
</protein>
<dbReference type="AlphaFoldDB" id="A0A8X6W279"/>
<dbReference type="InterPro" id="IPR036397">
    <property type="entry name" value="RNaseH_sf"/>
</dbReference>